<dbReference type="Gene3D" id="1.10.287.950">
    <property type="entry name" value="Methyl-accepting chemotaxis protein"/>
    <property type="match status" value="1"/>
</dbReference>
<organism evidence="8 9">
    <name type="scientific">Neorhizobium huautlense</name>
    <dbReference type="NCBI Taxonomy" id="67774"/>
    <lineage>
        <taxon>Bacteria</taxon>
        <taxon>Pseudomonadati</taxon>
        <taxon>Pseudomonadota</taxon>
        <taxon>Alphaproteobacteria</taxon>
        <taxon>Hyphomicrobiales</taxon>
        <taxon>Rhizobiaceae</taxon>
        <taxon>Rhizobium/Agrobacterium group</taxon>
        <taxon>Neorhizobium</taxon>
    </lineage>
</organism>
<comment type="similarity">
    <text evidence="1">Belongs to the methyl-accepting chemotaxis (MCP) protein family.</text>
</comment>
<evidence type="ECO:0000256" key="5">
    <source>
        <dbReference type="SAM" id="Phobius"/>
    </source>
</evidence>
<dbReference type="InterPro" id="IPR003660">
    <property type="entry name" value="HAMP_dom"/>
</dbReference>
<evidence type="ECO:0000256" key="3">
    <source>
        <dbReference type="SAM" id="Coils"/>
    </source>
</evidence>
<dbReference type="Proteomes" id="UP001241472">
    <property type="component" value="Unassembled WGS sequence"/>
</dbReference>
<protein>
    <submittedName>
        <fullName evidence="8">Methyl-accepting chemotaxis protein</fullName>
    </submittedName>
</protein>
<feature type="domain" description="HAMP" evidence="7">
    <location>
        <begin position="154"/>
        <end position="206"/>
    </location>
</feature>
<dbReference type="EMBL" id="JAUSRF010000012">
    <property type="protein sequence ID" value="MDP9838826.1"/>
    <property type="molecule type" value="Genomic_DNA"/>
</dbReference>
<feature type="transmembrane region" description="Helical" evidence="5">
    <location>
        <begin position="44"/>
        <end position="66"/>
    </location>
</feature>
<keyword evidence="2" id="KW-0807">Transducer</keyword>
<proteinExistence type="inferred from homology"/>
<dbReference type="InterPro" id="IPR004089">
    <property type="entry name" value="MCPsignal_dom"/>
</dbReference>
<keyword evidence="9" id="KW-1185">Reference proteome</keyword>
<evidence type="ECO:0000256" key="2">
    <source>
        <dbReference type="PROSITE-ProRule" id="PRU00284"/>
    </source>
</evidence>
<comment type="caution">
    <text evidence="8">The sequence shown here is derived from an EMBL/GenBank/DDBJ whole genome shotgun (WGS) entry which is preliminary data.</text>
</comment>
<evidence type="ECO:0000313" key="8">
    <source>
        <dbReference type="EMBL" id="MDP9838826.1"/>
    </source>
</evidence>
<evidence type="ECO:0000259" key="7">
    <source>
        <dbReference type="PROSITE" id="PS50885"/>
    </source>
</evidence>
<evidence type="ECO:0000256" key="1">
    <source>
        <dbReference type="ARBA" id="ARBA00029447"/>
    </source>
</evidence>
<feature type="coiled-coil region" evidence="3">
    <location>
        <begin position="376"/>
        <end position="403"/>
    </location>
</feature>
<keyword evidence="5" id="KW-0472">Membrane</keyword>
<evidence type="ECO:0000313" key="9">
    <source>
        <dbReference type="Proteomes" id="UP001241472"/>
    </source>
</evidence>
<keyword evidence="5" id="KW-0812">Transmembrane</keyword>
<keyword evidence="5" id="KW-1133">Transmembrane helix</keyword>
<feature type="region of interest" description="Disordered" evidence="4">
    <location>
        <begin position="466"/>
        <end position="489"/>
    </location>
</feature>
<name>A0ABT9PWH3_9HYPH</name>
<dbReference type="SUPFAM" id="SSF58104">
    <property type="entry name" value="Methyl-accepting chemotaxis protein (MCP) signaling domain"/>
    <property type="match status" value="1"/>
</dbReference>
<accession>A0ABT9PWH3</accession>
<dbReference type="RefSeq" id="WP_306837077.1">
    <property type="nucleotide sequence ID" value="NZ_JAUSRF010000012.1"/>
</dbReference>
<gene>
    <name evidence="8" type="ORF">J2T09_003598</name>
</gene>
<evidence type="ECO:0000256" key="4">
    <source>
        <dbReference type="SAM" id="MobiDB-lite"/>
    </source>
</evidence>
<feature type="domain" description="Methyl-accepting transducer" evidence="6">
    <location>
        <begin position="214"/>
        <end position="443"/>
    </location>
</feature>
<dbReference type="PROSITE" id="PS50111">
    <property type="entry name" value="CHEMOTAXIS_TRANSDUC_2"/>
    <property type="match status" value="1"/>
</dbReference>
<dbReference type="PROSITE" id="PS50885">
    <property type="entry name" value="HAMP"/>
    <property type="match status" value="1"/>
</dbReference>
<evidence type="ECO:0000259" key="6">
    <source>
        <dbReference type="PROSITE" id="PS50111"/>
    </source>
</evidence>
<keyword evidence="3" id="KW-0175">Coiled coil</keyword>
<reference evidence="8 9" key="1">
    <citation type="submission" date="2023-07" db="EMBL/GenBank/DDBJ databases">
        <title>Sorghum-associated microbial communities from plants grown in Nebraska, USA.</title>
        <authorList>
            <person name="Schachtman D."/>
        </authorList>
    </citation>
    <scope>NUCLEOTIDE SEQUENCE [LARGE SCALE GENOMIC DNA]</scope>
    <source>
        <strain evidence="8 9">DS1307</strain>
    </source>
</reference>
<sequence>MMTIVTQLRARPVQVLSVLLILNALTVGAMMAHAAPIDLDAGGGLWLPVLGAGALLATLAALIALARLVQEPMDRLETAVRSLSAEVARGGDPAPGLGLPLASSGDLTASTRSLHRLRHVLSERNRRAEQERQDRRSIDERLTTELLRQTVEDQVRQGAVAELADGLRRLANGELGLQLDLAMPPELEPVRIHFNRASVMLAESMIENLGGDGSHAAIVRDTGIALEASTELAKQGADQASGIVELRRSASMLAHGAAARAGEAQELAALTAWVRTEIMQCAQAVTAAKSAVDIAAKTSAEVNATAETVHNLFRDTGFASLNLGIAAVQSAEGGKDIATLLEEVRALADRAARAAGKLSGMTMPGVAKAHSATAAIEKSQGDLEALGQQMEAIEDRAAMLARAGHEDATVIGEVELVARELEAGARGHAGVVEKTVLAMSALSRSLGRMELKLGLFNPPVPSLPTFPPMPAPANTSRPSGPRPYLRRVK</sequence>